<dbReference type="RefSeq" id="WP_093215564.1">
    <property type="nucleotide sequence ID" value="NZ_FNFL01000005.1"/>
</dbReference>
<dbReference type="AlphaFoldDB" id="A0A1G9B8Q0"/>
<evidence type="ECO:0000256" key="10">
    <source>
        <dbReference type="ARBA" id="ARBA00037178"/>
    </source>
</evidence>
<comment type="similarity">
    <text evidence="2">Belongs to the LytR/CpsA/Psr (LCP) family.</text>
</comment>
<dbReference type="PANTHER" id="PTHR33392">
    <property type="entry name" value="POLYISOPRENYL-TEICHOIC ACID--PEPTIDOGLYCAN TEICHOIC ACID TRANSFERASE TAGU"/>
    <property type="match status" value="1"/>
</dbReference>
<sequence>MSELNRRTLRKRKKRRRFLVFLLVFFVLIGGYTFYQWYKAKSTAEENQPKQEFKFEGDEETADNFNVLMLGIDARGEEKSRTDTIMIAHYDSSSKQPKLVSIMRDTYVEIPGHGANKINAAYFLGGPDLLRKTISQNFGIELNYYAIIGFEGFVDVVNTIAPNGIEATVTPAMVQDKKALGIQLEEGTQKLNGEELLAYSRFRHDGNNDFGRVERQQEVITKITDKVKSISTITKLPELIGYAQGYVDTNVRTGLMTSIGKDFVLGNTKPIETLRIPEDGSYQDVRTDAGLALSIDLEHNAALMQEFLKDE</sequence>
<evidence type="ECO:0000256" key="7">
    <source>
        <dbReference type="ARBA" id="ARBA00023015"/>
    </source>
</evidence>
<keyword evidence="3" id="KW-1003">Cell membrane</keyword>
<dbReference type="Pfam" id="PF03816">
    <property type="entry name" value="LytR_cpsA_psr"/>
    <property type="match status" value="1"/>
</dbReference>
<evidence type="ECO:0000313" key="14">
    <source>
        <dbReference type="EMBL" id="SDK35911.1"/>
    </source>
</evidence>
<dbReference type="Gene3D" id="3.40.630.190">
    <property type="entry name" value="LCP protein"/>
    <property type="match status" value="1"/>
</dbReference>
<keyword evidence="9" id="KW-0804">Transcription</keyword>
<dbReference type="InterPro" id="IPR050922">
    <property type="entry name" value="LytR/CpsA/Psr_CW_biosynth"/>
</dbReference>
<dbReference type="Proteomes" id="UP000198694">
    <property type="component" value="Unassembled WGS sequence"/>
</dbReference>
<evidence type="ECO:0000256" key="5">
    <source>
        <dbReference type="ARBA" id="ARBA00022968"/>
    </source>
</evidence>
<keyword evidence="8 12" id="KW-0472">Membrane</keyword>
<dbReference type="PANTHER" id="PTHR33392:SF8">
    <property type="entry name" value="REGULATORY PROTEIN MSRR"/>
    <property type="match status" value="1"/>
</dbReference>
<evidence type="ECO:0000256" key="1">
    <source>
        <dbReference type="ARBA" id="ARBA00004401"/>
    </source>
</evidence>
<dbReference type="EMBL" id="FNFL01000005">
    <property type="protein sequence ID" value="SDK35911.1"/>
    <property type="molecule type" value="Genomic_DNA"/>
</dbReference>
<evidence type="ECO:0000256" key="6">
    <source>
        <dbReference type="ARBA" id="ARBA00022989"/>
    </source>
</evidence>
<proteinExistence type="inferred from homology"/>
<evidence type="ECO:0000256" key="3">
    <source>
        <dbReference type="ARBA" id="ARBA00022475"/>
    </source>
</evidence>
<keyword evidence="15" id="KW-1185">Reference proteome</keyword>
<evidence type="ECO:0000256" key="11">
    <source>
        <dbReference type="ARBA" id="ARBA00040752"/>
    </source>
</evidence>
<evidence type="ECO:0000256" key="8">
    <source>
        <dbReference type="ARBA" id="ARBA00023136"/>
    </source>
</evidence>
<organism evidence="14 15">
    <name type="scientific">Sediminibacillus albus</name>
    <dbReference type="NCBI Taxonomy" id="407036"/>
    <lineage>
        <taxon>Bacteria</taxon>
        <taxon>Bacillati</taxon>
        <taxon>Bacillota</taxon>
        <taxon>Bacilli</taxon>
        <taxon>Bacillales</taxon>
        <taxon>Bacillaceae</taxon>
        <taxon>Sediminibacillus</taxon>
    </lineage>
</organism>
<keyword evidence="5" id="KW-0735">Signal-anchor</keyword>
<dbReference type="NCBIfam" id="TIGR00350">
    <property type="entry name" value="lytR_cpsA_psr"/>
    <property type="match status" value="1"/>
</dbReference>
<keyword evidence="6 12" id="KW-1133">Transmembrane helix</keyword>
<keyword evidence="4 12" id="KW-0812">Transmembrane</keyword>
<dbReference type="OrthoDB" id="9782542at2"/>
<evidence type="ECO:0000256" key="2">
    <source>
        <dbReference type="ARBA" id="ARBA00006068"/>
    </source>
</evidence>
<comment type="subcellular location">
    <subcellularLocation>
        <location evidence="1">Cell membrane</location>
        <topology evidence="1">Single-pass type II membrane protein</topology>
    </subcellularLocation>
</comment>
<comment type="function">
    <text evidence="10">Involved in SarA attenuation. Affects resistance to oxacillin and teicoplanin, as well as the synthesis of virulence factors.</text>
</comment>
<evidence type="ECO:0000313" key="15">
    <source>
        <dbReference type="Proteomes" id="UP000198694"/>
    </source>
</evidence>
<protein>
    <recommendedName>
        <fullName evidence="11">Regulatory protein MsrR</fullName>
    </recommendedName>
</protein>
<name>A0A1G9B8Q0_9BACI</name>
<gene>
    <name evidence="14" type="ORF">SAMN05216243_2879</name>
</gene>
<evidence type="ECO:0000259" key="13">
    <source>
        <dbReference type="Pfam" id="PF03816"/>
    </source>
</evidence>
<dbReference type="GO" id="GO:0005886">
    <property type="term" value="C:plasma membrane"/>
    <property type="evidence" value="ECO:0007669"/>
    <property type="project" value="UniProtKB-SubCell"/>
</dbReference>
<dbReference type="GO" id="GO:0071555">
    <property type="term" value="P:cell wall organization"/>
    <property type="evidence" value="ECO:0007669"/>
    <property type="project" value="UniProtKB-KW"/>
</dbReference>
<keyword evidence="7" id="KW-0805">Transcription regulation</keyword>
<evidence type="ECO:0000256" key="4">
    <source>
        <dbReference type="ARBA" id="ARBA00022692"/>
    </source>
</evidence>
<feature type="transmembrane region" description="Helical" evidence="12">
    <location>
        <begin position="20"/>
        <end position="38"/>
    </location>
</feature>
<reference evidence="14 15" key="1">
    <citation type="submission" date="2016-10" db="EMBL/GenBank/DDBJ databases">
        <authorList>
            <person name="de Groot N.N."/>
        </authorList>
    </citation>
    <scope>NUCLEOTIDE SEQUENCE [LARGE SCALE GENOMIC DNA]</scope>
    <source>
        <strain evidence="14 15">CGMCC 1.6502</strain>
    </source>
</reference>
<evidence type="ECO:0000256" key="12">
    <source>
        <dbReference type="SAM" id="Phobius"/>
    </source>
</evidence>
<dbReference type="InterPro" id="IPR004474">
    <property type="entry name" value="LytR_CpsA_psr"/>
</dbReference>
<accession>A0A1G9B8Q0</accession>
<evidence type="ECO:0000256" key="9">
    <source>
        <dbReference type="ARBA" id="ARBA00023163"/>
    </source>
</evidence>
<feature type="domain" description="Cell envelope-related transcriptional attenuator" evidence="13">
    <location>
        <begin position="81"/>
        <end position="228"/>
    </location>
</feature>